<evidence type="ECO:0000259" key="3">
    <source>
        <dbReference type="PROSITE" id="PS51464"/>
    </source>
</evidence>
<dbReference type="EMBL" id="JASJOS010000007">
    <property type="protein sequence ID" value="MDJ1482414.1"/>
    <property type="molecule type" value="Genomic_DNA"/>
</dbReference>
<keyword evidence="2 4" id="KW-0413">Isomerase</keyword>
<dbReference type="InterPro" id="IPR001347">
    <property type="entry name" value="SIS_dom"/>
</dbReference>
<evidence type="ECO:0000313" key="4">
    <source>
        <dbReference type="EMBL" id="MDJ1482414.1"/>
    </source>
</evidence>
<dbReference type="GO" id="GO:1901135">
    <property type="term" value="P:carbohydrate derivative metabolic process"/>
    <property type="evidence" value="ECO:0007669"/>
    <property type="project" value="InterPro"/>
</dbReference>
<dbReference type="GO" id="GO:0004347">
    <property type="term" value="F:glucose-6-phosphate isomerase activity"/>
    <property type="evidence" value="ECO:0007669"/>
    <property type="project" value="InterPro"/>
</dbReference>
<dbReference type="GO" id="GO:0004476">
    <property type="term" value="F:mannose-6-phosphate isomerase activity"/>
    <property type="evidence" value="ECO:0007669"/>
    <property type="project" value="InterPro"/>
</dbReference>
<protein>
    <submittedName>
        <fullName evidence="4">Bifunctional phosphoglucose/phosphomannose isomerase</fullName>
    </submittedName>
</protein>
<organism evidence="4 5">
    <name type="scientific">Xanthocytophaga flava</name>
    <dbReference type="NCBI Taxonomy" id="3048013"/>
    <lineage>
        <taxon>Bacteria</taxon>
        <taxon>Pseudomonadati</taxon>
        <taxon>Bacteroidota</taxon>
        <taxon>Cytophagia</taxon>
        <taxon>Cytophagales</taxon>
        <taxon>Rhodocytophagaceae</taxon>
        <taxon>Xanthocytophaga</taxon>
    </lineage>
</organism>
<evidence type="ECO:0000256" key="2">
    <source>
        <dbReference type="ARBA" id="ARBA00023235"/>
    </source>
</evidence>
<gene>
    <name evidence="4" type="ORF">QNI16_18055</name>
</gene>
<feature type="domain" description="SIS" evidence="3">
    <location>
        <begin position="24"/>
        <end position="165"/>
    </location>
</feature>
<dbReference type="Pfam" id="PF10432">
    <property type="entry name" value="bact-PGI_C"/>
    <property type="match status" value="1"/>
</dbReference>
<dbReference type="InterPro" id="IPR019490">
    <property type="entry name" value="Glu6P/Mann6P_isomerase_C"/>
</dbReference>
<evidence type="ECO:0000256" key="1">
    <source>
        <dbReference type="ARBA" id="ARBA00010523"/>
    </source>
</evidence>
<dbReference type="PROSITE" id="PS51464">
    <property type="entry name" value="SIS"/>
    <property type="match status" value="1"/>
</dbReference>
<proteinExistence type="inferred from homology"/>
<evidence type="ECO:0000313" key="5">
    <source>
        <dbReference type="Proteomes" id="UP001241110"/>
    </source>
</evidence>
<reference evidence="4" key="1">
    <citation type="submission" date="2023-05" db="EMBL/GenBank/DDBJ databases">
        <authorList>
            <person name="Zhang X."/>
        </authorList>
    </citation>
    <scope>NUCLEOTIDE SEQUENCE</scope>
    <source>
        <strain evidence="4">YF14B1</strain>
    </source>
</reference>
<dbReference type="SUPFAM" id="SSF53697">
    <property type="entry name" value="SIS domain"/>
    <property type="match status" value="1"/>
</dbReference>
<dbReference type="AlphaFoldDB" id="A0AAE3U706"/>
<dbReference type="Gene3D" id="3.40.50.10490">
    <property type="entry name" value="Glucose-6-phosphate isomerase like protein, domain 1"/>
    <property type="match status" value="2"/>
</dbReference>
<sequence length="332" mass="37232">MEALLKGYLDQLRRGLELGKDLVVKPPVKEIRNVVIAGMGASGTGASIVHSVTADSIQIPVVLIQSYDLPAFVNEHTLFIASSFSGTTEEVISTLTQAIVRNATIVCLTTGGKLLEIAQQNGLTIAKIPFKEPHSRAFIGYSVIQLLFLLKQYSLISDWFIPQIEAAIELIDEREYFIDDGAKNVAEFLKGKLPVMYGDAKFGPVLHWLQQQINTTSKQFAHTNLIPELNHNEIEGWMHPATLLESTMIVMLTTTLDHPRIQLRIDETRQIIYKHSAGIIEVILLYGNSLLEQMLYAINLFDWISFYLAKENNVDPLVLKNISELKDQMSKQ</sequence>
<dbReference type="InterPro" id="IPR046348">
    <property type="entry name" value="SIS_dom_sf"/>
</dbReference>
<dbReference type="CDD" id="cd05017">
    <property type="entry name" value="SIS_PGI_PMI_1"/>
    <property type="match status" value="1"/>
</dbReference>
<comment type="similarity">
    <text evidence="1">Belongs to the PGI/PMI family.</text>
</comment>
<name>A0AAE3U706_9BACT</name>
<dbReference type="GO" id="GO:0005975">
    <property type="term" value="P:carbohydrate metabolic process"/>
    <property type="evidence" value="ECO:0007669"/>
    <property type="project" value="InterPro"/>
</dbReference>
<dbReference type="InterPro" id="IPR035484">
    <property type="entry name" value="SIS_PGI/PMI_1"/>
</dbReference>
<dbReference type="RefSeq" id="WP_313981508.1">
    <property type="nucleotide sequence ID" value="NZ_JASJOS010000007.1"/>
</dbReference>
<accession>A0AAE3U706</accession>
<comment type="caution">
    <text evidence="4">The sequence shown here is derived from an EMBL/GenBank/DDBJ whole genome shotgun (WGS) entry which is preliminary data.</text>
</comment>
<dbReference type="GO" id="GO:0097367">
    <property type="term" value="F:carbohydrate derivative binding"/>
    <property type="evidence" value="ECO:0007669"/>
    <property type="project" value="InterPro"/>
</dbReference>
<dbReference type="CDD" id="cd05637">
    <property type="entry name" value="SIS_PGI_PMI_2"/>
    <property type="match status" value="1"/>
</dbReference>
<dbReference type="Proteomes" id="UP001241110">
    <property type="component" value="Unassembled WGS sequence"/>
</dbReference>